<gene>
    <name evidence="3" type="ORF">SAMN05216187_11374</name>
</gene>
<name>A0A1G9DVR2_9STAP</name>
<evidence type="ECO:0000256" key="1">
    <source>
        <dbReference type="SAM" id="MobiDB-lite"/>
    </source>
</evidence>
<evidence type="ECO:0000313" key="4">
    <source>
        <dbReference type="Proteomes" id="UP000242700"/>
    </source>
</evidence>
<keyword evidence="2" id="KW-0732">Signal</keyword>
<feature type="region of interest" description="Disordered" evidence="1">
    <location>
        <begin position="34"/>
        <end position="79"/>
    </location>
</feature>
<dbReference type="STRING" id="586411.SAMN05216187_11374"/>
<sequence>MRYLKNFGLLLIVTSTLAACQMDDFENDSDVISNDTNAAASKEEANTDSDTETEETAETEHTEAAETAETDQSSDSDAAQPALDDIAAAAADVESYKAELNMSASIDNMEPRELNAEVLYVNSSPPELLLRSFGEDRMVSKDGQSYYNNGSSWVDISDSVDTSLLYKVTYDEAVASFKEIAPHMEKKEEKDKTVYTYNGSNDEIYKTLESLVQVNFGEMKVENVNTTVETVVNEENNLIEEMNFEADGTDAVGTFEFDGTVTFNDFNSVEEVELPDIE</sequence>
<dbReference type="PROSITE" id="PS51257">
    <property type="entry name" value="PROKAR_LIPOPROTEIN"/>
    <property type="match status" value="1"/>
</dbReference>
<dbReference type="Gene3D" id="2.50.20.20">
    <property type="match status" value="1"/>
</dbReference>
<dbReference type="RefSeq" id="WP_092599690.1">
    <property type="nucleotide sequence ID" value="NZ_FNFI01000013.1"/>
</dbReference>
<proteinExistence type="predicted"/>
<evidence type="ECO:0008006" key="5">
    <source>
        <dbReference type="Google" id="ProtNLM"/>
    </source>
</evidence>
<dbReference type="EMBL" id="FNFI01000013">
    <property type="protein sequence ID" value="SDK67949.1"/>
    <property type="molecule type" value="Genomic_DNA"/>
</dbReference>
<feature type="chain" id="PRO_5038489517" description="Lipoprotein" evidence="2">
    <location>
        <begin position="19"/>
        <end position="278"/>
    </location>
</feature>
<dbReference type="AlphaFoldDB" id="A0A1G9DVR2"/>
<reference evidence="4" key="1">
    <citation type="submission" date="2016-10" db="EMBL/GenBank/DDBJ databases">
        <authorList>
            <person name="Varghese N."/>
            <person name="Submissions S."/>
        </authorList>
    </citation>
    <scope>NUCLEOTIDE SEQUENCE [LARGE SCALE GENOMIC DNA]</scope>
    <source>
        <strain evidence="4">CGMCC 1.8911</strain>
    </source>
</reference>
<dbReference type="OrthoDB" id="2388603at2"/>
<accession>A0A1G9DVR2</accession>
<dbReference type="Proteomes" id="UP000242700">
    <property type="component" value="Unassembled WGS sequence"/>
</dbReference>
<evidence type="ECO:0000256" key="2">
    <source>
        <dbReference type="SAM" id="SignalP"/>
    </source>
</evidence>
<evidence type="ECO:0000313" key="3">
    <source>
        <dbReference type="EMBL" id="SDK67949.1"/>
    </source>
</evidence>
<protein>
    <recommendedName>
        <fullName evidence="5">Lipoprotein</fullName>
    </recommendedName>
</protein>
<organism evidence="3 4">
    <name type="scientific">Jeotgalicoccus aerolatus</name>
    <dbReference type="NCBI Taxonomy" id="709510"/>
    <lineage>
        <taxon>Bacteria</taxon>
        <taxon>Bacillati</taxon>
        <taxon>Bacillota</taxon>
        <taxon>Bacilli</taxon>
        <taxon>Bacillales</taxon>
        <taxon>Staphylococcaceae</taxon>
        <taxon>Jeotgalicoccus</taxon>
    </lineage>
</organism>
<feature type="signal peptide" evidence="2">
    <location>
        <begin position="1"/>
        <end position="18"/>
    </location>
</feature>
<feature type="compositionally biased region" description="Acidic residues" evidence="1">
    <location>
        <begin position="46"/>
        <end position="57"/>
    </location>
</feature>